<feature type="domain" description="Glycylpeptide N-tetradecanoyltransferase C-terminal" evidence="9">
    <location>
        <begin position="335"/>
        <end position="512"/>
    </location>
</feature>
<dbReference type="GO" id="GO:0005737">
    <property type="term" value="C:cytoplasm"/>
    <property type="evidence" value="ECO:0007669"/>
    <property type="project" value="TreeGrafter"/>
</dbReference>
<gene>
    <name evidence="10" type="ORF">P879_08095</name>
</gene>
<dbReference type="InterPro" id="IPR022677">
    <property type="entry name" value="NMT_C"/>
</dbReference>
<dbReference type="Pfam" id="PF01233">
    <property type="entry name" value="NMT"/>
    <property type="match status" value="1"/>
</dbReference>
<comment type="caution">
    <text evidence="10">The sequence shown here is derived from an EMBL/GenBank/DDBJ whole genome shotgun (WGS) entry which is preliminary data.</text>
</comment>
<keyword evidence="11" id="KW-1185">Reference proteome</keyword>
<evidence type="ECO:0000259" key="8">
    <source>
        <dbReference type="Pfam" id="PF01233"/>
    </source>
</evidence>
<comment type="catalytic activity">
    <reaction evidence="5">
        <text>N-terminal glycyl-[protein] + tetradecanoyl-CoA = N-tetradecanoylglycyl-[protein] + CoA + H(+)</text>
        <dbReference type="Rhea" id="RHEA:15521"/>
        <dbReference type="Rhea" id="RHEA-COMP:12666"/>
        <dbReference type="Rhea" id="RHEA-COMP:12667"/>
        <dbReference type="ChEBI" id="CHEBI:15378"/>
        <dbReference type="ChEBI" id="CHEBI:57287"/>
        <dbReference type="ChEBI" id="CHEBI:57385"/>
        <dbReference type="ChEBI" id="CHEBI:64723"/>
        <dbReference type="ChEBI" id="CHEBI:133050"/>
        <dbReference type="EC" id="2.3.1.97"/>
    </reaction>
</comment>
<dbReference type="InterPro" id="IPR022676">
    <property type="entry name" value="NMT_N"/>
</dbReference>
<proteinExistence type="inferred from homology"/>
<evidence type="ECO:0000256" key="5">
    <source>
        <dbReference type="RuleBase" id="RU000586"/>
    </source>
</evidence>
<evidence type="ECO:0000256" key="7">
    <source>
        <dbReference type="SAM" id="MobiDB-lite"/>
    </source>
</evidence>
<dbReference type="InterPro" id="IPR016181">
    <property type="entry name" value="Acyl_CoA_acyltransferase"/>
</dbReference>
<evidence type="ECO:0000256" key="4">
    <source>
        <dbReference type="ARBA" id="ARBA00023315"/>
    </source>
</evidence>
<evidence type="ECO:0000313" key="10">
    <source>
        <dbReference type="EMBL" id="KAF8561371.1"/>
    </source>
</evidence>
<comment type="function">
    <text evidence="5">Adds a myristoyl group to the N-terminal glycine residue of certain cellular proteins.</text>
</comment>
<dbReference type="GO" id="GO:0004379">
    <property type="term" value="F:glycylpeptide N-tetradecanoyltransferase activity"/>
    <property type="evidence" value="ECO:0007669"/>
    <property type="project" value="UniProtKB-EC"/>
</dbReference>
<evidence type="ECO:0000256" key="6">
    <source>
        <dbReference type="RuleBase" id="RU004178"/>
    </source>
</evidence>
<dbReference type="EC" id="2.3.1.97" evidence="2 5"/>
<accession>A0A8T0D448</accession>
<organism evidence="10 11">
    <name type="scientific">Paragonimus westermani</name>
    <dbReference type="NCBI Taxonomy" id="34504"/>
    <lineage>
        <taxon>Eukaryota</taxon>
        <taxon>Metazoa</taxon>
        <taxon>Spiralia</taxon>
        <taxon>Lophotrochozoa</taxon>
        <taxon>Platyhelminthes</taxon>
        <taxon>Trematoda</taxon>
        <taxon>Digenea</taxon>
        <taxon>Plagiorchiida</taxon>
        <taxon>Troglotremata</taxon>
        <taxon>Troglotrematidae</taxon>
        <taxon>Paragonimus</taxon>
    </lineage>
</organism>
<dbReference type="EMBL" id="JTDF01021790">
    <property type="protein sequence ID" value="KAF8561371.1"/>
    <property type="molecule type" value="Genomic_DNA"/>
</dbReference>
<dbReference type="InterPro" id="IPR000903">
    <property type="entry name" value="NMT"/>
</dbReference>
<feature type="domain" description="Glycylpeptide N-tetradecanoyltransferase N-terminal" evidence="8">
    <location>
        <begin position="163"/>
        <end position="321"/>
    </location>
</feature>
<evidence type="ECO:0000256" key="3">
    <source>
        <dbReference type="ARBA" id="ARBA00022679"/>
    </source>
</evidence>
<dbReference type="PANTHER" id="PTHR11377">
    <property type="entry name" value="N-MYRISTOYL TRANSFERASE"/>
    <property type="match status" value="1"/>
</dbReference>
<dbReference type="Proteomes" id="UP000699462">
    <property type="component" value="Unassembled WGS sequence"/>
</dbReference>
<evidence type="ECO:0000259" key="9">
    <source>
        <dbReference type="Pfam" id="PF02799"/>
    </source>
</evidence>
<feature type="region of interest" description="Disordered" evidence="7">
    <location>
        <begin position="66"/>
        <end position="96"/>
    </location>
</feature>
<dbReference type="PROSITE" id="PS00976">
    <property type="entry name" value="NMT_2"/>
    <property type="match status" value="1"/>
</dbReference>
<evidence type="ECO:0000313" key="11">
    <source>
        <dbReference type="Proteomes" id="UP000699462"/>
    </source>
</evidence>
<evidence type="ECO:0000256" key="1">
    <source>
        <dbReference type="ARBA" id="ARBA00009469"/>
    </source>
</evidence>
<dbReference type="FunFam" id="3.40.630.170:FF:000001">
    <property type="entry name" value="Glycylpeptide N-tetradecanoyltransferase"/>
    <property type="match status" value="1"/>
</dbReference>
<reference evidence="10 11" key="1">
    <citation type="submission" date="2019-07" db="EMBL/GenBank/DDBJ databases">
        <title>Annotation for the trematode Paragonimus westermani.</title>
        <authorList>
            <person name="Choi Y.-J."/>
        </authorList>
    </citation>
    <scope>NUCLEOTIDE SEQUENCE [LARGE SCALE GENOMIC DNA]</scope>
    <source>
        <strain evidence="10">180907_Pwestermani</strain>
    </source>
</reference>
<comment type="similarity">
    <text evidence="1 6">Belongs to the NMT family.</text>
</comment>
<dbReference type="PANTHER" id="PTHR11377:SF5">
    <property type="entry name" value="GLYCYLPEPTIDE N-TETRADECANOYLTRANSFERASE"/>
    <property type="match status" value="1"/>
</dbReference>
<dbReference type="Gene3D" id="3.40.630.170">
    <property type="match status" value="1"/>
</dbReference>
<dbReference type="SUPFAM" id="SSF55729">
    <property type="entry name" value="Acyl-CoA N-acyltransferases (Nat)"/>
    <property type="match status" value="2"/>
</dbReference>
<dbReference type="OrthoDB" id="60315at2759"/>
<keyword evidence="4 5" id="KW-0012">Acyltransferase</keyword>
<dbReference type="AlphaFoldDB" id="A0A8T0D448"/>
<dbReference type="InterPro" id="IPR022678">
    <property type="entry name" value="NMT_CS"/>
</dbReference>
<feature type="compositionally biased region" description="Polar residues" evidence="7">
    <location>
        <begin position="82"/>
        <end position="93"/>
    </location>
</feature>
<name>A0A8T0D448_9TREM</name>
<protein>
    <recommendedName>
        <fullName evidence="2 5">Glycylpeptide N-tetradecanoyltransferase</fullName>
        <ecNumber evidence="2 5">2.3.1.97</ecNumber>
    </recommendedName>
</protein>
<evidence type="ECO:0000256" key="2">
    <source>
        <dbReference type="ARBA" id="ARBA00012923"/>
    </source>
</evidence>
<dbReference type="PROSITE" id="PS00975">
    <property type="entry name" value="NMT_1"/>
    <property type="match status" value="1"/>
</dbReference>
<sequence>MFICCLIQHGYFLNALPSVSYYTFRELLVSAMGLGKPDPAQVSNLGMATGCSAYICKKSKRAKKKKHASTVHAEHGDVSAPDSENQPTVSSPDASAVEKSLLSNGVNEKLLKQLTNLMLTSSSDIAGRPVGAIKEKKCKEDYRFWRTQPVPDLNEEISDNCAIEPDKPHEEIRSEPYSLPPGFSWCELSLNDDAQLQELYDLLYENYVEDEDHLFRFDYSKPFLKWALQAPGWHPDWHVGLRVDKSNKLIGFIGAIPCELRIYEKTKKMVEINFLCVHKKLRSKRMAPVLIREVTRRVHLRGLFQALYTSGALLPRPVVTCRYWHRPLNPRKLIDCGFSHLSHNMTLQRSIKLYRLPEATMVKGFRQMTKADVPQAWALLTKYLEQYSLHPVFSKEDFQHFFVPRDDIVNSFVVENENKVITDFCSYYVLPSSVMKCKQYSTLRAAYSFYNAATETPWPALVQDMLITAKQLKFDVFNALDLMENKKFFQELKFGIGDGNLHYYLYNWRCSVAEPEKVAMILQ</sequence>
<dbReference type="Pfam" id="PF02799">
    <property type="entry name" value="NMT_C"/>
    <property type="match status" value="1"/>
</dbReference>
<keyword evidence="3 5" id="KW-0808">Transferase</keyword>